<dbReference type="GO" id="GO:0006637">
    <property type="term" value="P:acyl-CoA metabolic process"/>
    <property type="evidence" value="ECO:0007669"/>
    <property type="project" value="TreeGrafter"/>
</dbReference>
<reference evidence="7 8" key="1">
    <citation type="journal article" date="2012" name="J. Bacteriol.">
        <title>Complete genome sequence of phototrophic betaproteobacterium Rubrivivax gelatinosus IL144.</title>
        <authorList>
            <person name="Nagashima S."/>
            <person name="Kamimura A."/>
            <person name="Shimizu T."/>
            <person name="Nakamura-isaki S."/>
            <person name="Aono E."/>
            <person name="Sakamoto K."/>
            <person name="Ichikawa N."/>
            <person name="Nakazawa H."/>
            <person name="Sekine M."/>
            <person name="Yamazaki S."/>
            <person name="Fujita N."/>
            <person name="Shimada K."/>
            <person name="Hanada S."/>
            <person name="Nagashima K.V.P."/>
        </authorList>
    </citation>
    <scope>NUCLEOTIDE SEQUENCE [LARGE SCALE GENOMIC DNA]</scope>
    <source>
        <strain evidence="8">NBRC 100245 / IL144</strain>
    </source>
</reference>
<dbReference type="KEGG" id="rge:RGE_01470"/>
<evidence type="ECO:0000313" key="7">
    <source>
        <dbReference type="EMBL" id="BAL93492.1"/>
    </source>
</evidence>
<dbReference type="GO" id="GO:0047617">
    <property type="term" value="F:fatty acyl-CoA hydrolase activity"/>
    <property type="evidence" value="ECO:0007669"/>
    <property type="project" value="TreeGrafter"/>
</dbReference>
<dbReference type="PROSITE" id="PS51770">
    <property type="entry name" value="HOTDOG_ACOT"/>
    <property type="match status" value="2"/>
</dbReference>
<feature type="compositionally biased region" description="Basic and acidic residues" evidence="5">
    <location>
        <begin position="144"/>
        <end position="156"/>
    </location>
</feature>
<dbReference type="RefSeq" id="WP_014426384.1">
    <property type="nucleotide sequence ID" value="NC_017075.1"/>
</dbReference>
<evidence type="ECO:0000313" key="8">
    <source>
        <dbReference type="Proteomes" id="UP000007883"/>
    </source>
</evidence>
<dbReference type="CDD" id="cd03442">
    <property type="entry name" value="BFIT_BACH"/>
    <property type="match status" value="2"/>
</dbReference>
<dbReference type="Proteomes" id="UP000007883">
    <property type="component" value="Chromosome"/>
</dbReference>
<dbReference type="STRING" id="983917.RGE_01470"/>
<protein>
    <submittedName>
        <fullName evidence="7">Thioesterase superfamily protein</fullName>
    </submittedName>
</protein>
<evidence type="ECO:0000259" key="6">
    <source>
        <dbReference type="PROSITE" id="PS51770"/>
    </source>
</evidence>
<evidence type="ECO:0000256" key="2">
    <source>
        <dbReference type="ARBA" id="ARBA00022801"/>
    </source>
</evidence>
<dbReference type="HOGENOM" id="CLU_768885_0_0_4"/>
<evidence type="ECO:0000256" key="1">
    <source>
        <dbReference type="ARBA" id="ARBA00022737"/>
    </source>
</evidence>
<sequence length="364" mass="40989">MSDRARHLEYVLPLSIDRNLRWRYRVLDEELPGNFRFGLLLEVIDKLAERVARNYAEQLHGDAWVVTAAIDRVLVRQVVDIERDLVCHASINHVGRTSMEVGIRVEQPGEPAAHVASCYLTMVARRSVRGEETGAELSPLRLQTDTERRRAEQAEQRREQYRLQQLALQEPPTRDEYLELARLHAAQEAPGFDGQLCGRLEVGAWERTFPEQENVPTRIFGGYLMRRAYELSSICAERIAPHRPIVAAVNRINFFHPVRLGDTLHFTSRVVYTDRSLICVEAGIERISRDRSSKALSNSCLFTFVNVDGGLAPHDVPPVFPTTYAEDARYLAAMRSCRELVAEADGRARCLLTAALGATGGASA</sequence>
<organism evidence="7 8">
    <name type="scientific">Rubrivivax gelatinosus (strain NBRC 100245 / IL144)</name>
    <dbReference type="NCBI Taxonomy" id="983917"/>
    <lineage>
        <taxon>Bacteria</taxon>
        <taxon>Pseudomonadati</taxon>
        <taxon>Pseudomonadota</taxon>
        <taxon>Betaproteobacteria</taxon>
        <taxon>Burkholderiales</taxon>
        <taxon>Sphaerotilaceae</taxon>
        <taxon>Rubrivivax</taxon>
    </lineage>
</organism>
<keyword evidence="8" id="KW-1185">Reference proteome</keyword>
<dbReference type="InterPro" id="IPR033120">
    <property type="entry name" value="HOTDOG_ACOT"/>
</dbReference>
<evidence type="ECO:0000256" key="4">
    <source>
        <dbReference type="PROSITE-ProRule" id="PRU01106"/>
    </source>
</evidence>
<dbReference type="EMBL" id="AP012320">
    <property type="protein sequence ID" value="BAL93492.1"/>
    <property type="molecule type" value="Genomic_DNA"/>
</dbReference>
<evidence type="ECO:0000256" key="3">
    <source>
        <dbReference type="ARBA" id="ARBA00022946"/>
    </source>
</evidence>
<dbReference type="AlphaFoldDB" id="I0HKF5"/>
<accession>I0HKF5</accession>
<feature type="region of interest" description="Disordered" evidence="5">
    <location>
        <begin position="134"/>
        <end position="156"/>
    </location>
</feature>
<dbReference type="Pfam" id="PF03061">
    <property type="entry name" value="4HBT"/>
    <property type="match status" value="1"/>
</dbReference>
<dbReference type="Gene3D" id="3.10.129.10">
    <property type="entry name" value="Hotdog Thioesterase"/>
    <property type="match status" value="2"/>
</dbReference>
<dbReference type="eggNOG" id="COG1607">
    <property type="taxonomic scope" value="Bacteria"/>
</dbReference>
<dbReference type="InterPro" id="IPR006683">
    <property type="entry name" value="Thioestr_dom"/>
</dbReference>
<evidence type="ECO:0000256" key="5">
    <source>
        <dbReference type="SAM" id="MobiDB-lite"/>
    </source>
</evidence>
<gene>
    <name evidence="7" type="ordered locus">RGE_01470</name>
</gene>
<dbReference type="PATRIC" id="fig|983917.3.peg.141"/>
<proteinExistence type="predicted"/>
<feature type="domain" description="HotDog ACOT-type" evidence="6">
    <location>
        <begin position="198"/>
        <end position="310"/>
    </location>
</feature>
<dbReference type="PANTHER" id="PTHR12655">
    <property type="entry name" value="ACYL-COA THIOESTERASE"/>
    <property type="match status" value="1"/>
</dbReference>
<dbReference type="SUPFAM" id="SSF54637">
    <property type="entry name" value="Thioesterase/thiol ester dehydrase-isomerase"/>
    <property type="match status" value="2"/>
</dbReference>
<keyword evidence="3" id="KW-0809">Transit peptide</keyword>
<dbReference type="InterPro" id="IPR029069">
    <property type="entry name" value="HotDog_dom_sf"/>
</dbReference>
<keyword evidence="1" id="KW-0677">Repeat</keyword>
<dbReference type="PANTHER" id="PTHR12655:SF0">
    <property type="entry name" value="ACYL-COENZYME A THIOESTERASE 9, MITOCHONDRIAL"/>
    <property type="match status" value="1"/>
</dbReference>
<name>I0HKF5_RUBGI</name>
<keyword evidence="2 4" id="KW-0378">Hydrolase</keyword>
<feature type="domain" description="HotDog ACOT-type" evidence="6">
    <location>
        <begin position="1"/>
        <end position="128"/>
    </location>
</feature>